<name>A0A975BX90_9BACT</name>
<keyword evidence="6" id="KW-0645">Protease</keyword>
<dbReference type="AlphaFoldDB" id="A0A975BX90"/>
<dbReference type="InterPro" id="IPR005311">
    <property type="entry name" value="PBP_dimer"/>
</dbReference>
<evidence type="ECO:0000256" key="1">
    <source>
        <dbReference type="ARBA" id="ARBA00004167"/>
    </source>
</evidence>
<evidence type="ECO:0000256" key="13">
    <source>
        <dbReference type="ARBA" id="ARBA00023316"/>
    </source>
</evidence>
<dbReference type="FunFam" id="3.40.710.10:FF:000024">
    <property type="entry name" value="Penicillin-binding protein 2"/>
    <property type="match status" value="1"/>
</dbReference>
<keyword evidence="12 14" id="KW-0472">Membrane</keyword>
<evidence type="ECO:0000256" key="9">
    <source>
        <dbReference type="ARBA" id="ARBA00022960"/>
    </source>
</evidence>
<dbReference type="GO" id="GO:0071972">
    <property type="term" value="F:peptidoglycan L,D-transpeptidase activity"/>
    <property type="evidence" value="ECO:0007669"/>
    <property type="project" value="TreeGrafter"/>
</dbReference>
<reference evidence="17" key="1">
    <citation type="journal article" date="2021" name="Microb. Physiol.">
        <title>Proteogenomic Insights into the Physiology of Marine, Sulfate-Reducing, Filamentous Desulfonema limicola and Desulfonema magnum.</title>
        <authorList>
            <person name="Schnaars V."/>
            <person name="Wohlbrand L."/>
            <person name="Scheve S."/>
            <person name="Hinrichs C."/>
            <person name="Reinhardt R."/>
            <person name="Rabus R."/>
        </authorList>
    </citation>
    <scope>NUCLEOTIDE SEQUENCE</scope>
    <source>
        <strain evidence="17">4be13</strain>
    </source>
</reference>
<dbReference type="InterPro" id="IPR012338">
    <property type="entry name" value="Beta-lactam/transpept-like"/>
</dbReference>
<dbReference type="GO" id="GO:0008658">
    <property type="term" value="F:penicillin binding"/>
    <property type="evidence" value="ECO:0007669"/>
    <property type="project" value="InterPro"/>
</dbReference>
<evidence type="ECO:0000256" key="10">
    <source>
        <dbReference type="ARBA" id="ARBA00022984"/>
    </source>
</evidence>
<dbReference type="GO" id="GO:0009002">
    <property type="term" value="F:serine-type D-Ala-D-Ala carboxypeptidase activity"/>
    <property type="evidence" value="ECO:0007669"/>
    <property type="project" value="InterPro"/>
</dbReference>
<dbReference type="InterPro" id="IPR017790">
    <property type="entry name" value="Penicillin-binding_protein_2"/>
</dbReference>
<dbReference type="Gene3D" id="3.90.1310.10">
    <property type="entry name" value="Penicillin-binding protein 2a (Domain 2)"/>
    <property type="match status" value="1"/>
</dbReference>
<evidence type="ECO:0000256" key="5">
    <source>
        <dbReference type="ARBA" id="ARBA00022645"/>
    </source>
</evidence>
<dbReference type="Gene3D" id="3.30.1390.30">
    <property type="entry name" value="Penicillin-binding protein 2a, domain 3"/>
    <property type="match status" value="1"/>
</dbReference>
<dbReference type="Pfam" id="PF00905">
    <property type="entry name" value="Transpeptidase"/>
    <property type="match status" value="1"/>
</dbReference>
<dbReference type="GO" id="GO:0005886">
    <property type="term" value="C:plasma membrane"/>
    <property type="evidence" value="ECO:0007669"/>
    <property type="project" value="UniProtKB-SubCell"/>
</dbReference>
<keyword evidence="7 14" id="KW-0812">Transmembrane</keyword>
<dbReference type="EMBL" id="CP061800">
    <property type="protein sequence ID" value="QTA93212.1"/>
    <property type="molecule type" value="Genomic_DNA"/>
</dbReference>
<keyword evidence="9" id="KW-0133">Cell shape</keyword>
<evidence type="ECO:0000256" key="11">
    <source>
        <dbReference type="ARBA" id="ARBA00022989"/>
    </source>
</evidence>
<dbReference type="GO" id="GO:0009252">
    <property type="term" value="P:peptidoglycan biosynthetic process"/>
    <property type="evidence" value="ECO:0007669"/>
    <property type="project" value="UniProtKB-KW"/>
</dbReference>
<dbReference type="Gene3D" id="3.40.710.10">
    <property type="entry name" value="DD-peptidase/beta-lactamase superfamily"/>
    <property type="match status" value="1"/>
</dbReference>
<dbReference type="Pfam" id="PF03717">
    <property type="entry name" value="PBP_dimer"/>
    <property type="match status" value="1"/>
</dbReference>
<dbReference type="GO" id="GO:0071555">
    <property type="term" value="P:cell wall organization"/>
    <property type="evidence" value="ECO:0007669"/>
    <property type="project" value="UniProtKB-KW"/>
</dbReference>
<evidence type="ECO:0000259" key="16">
    <source>
        <dbReference type="Pfam" id="PF03717"/>
    </source>
</evidence>
<evidence type="ECO:0000256" key="4">
    <source>
        <dbReference type="ARBA" id="ARBA00022519"/>
    </source>
</evidence>
<dbReference type="GO" id="GO:0008360">
    <property type="term" value="P:regulation of cell shape"/>
    <property type="evidence" value="ECO:0007669"/>
    <property type="project" value="UniProtKB-KW"/>
</dbReference>
<dbReference type="InterPro" id="IPR050515">
    <property type="entry name" value="Beta-lactam/transpept"/>
</dbReference>
<keyword evidence="11 14" id="KW-1133">Transmembrane helix</keyword>
<proteinExistence type="predicted"/>
<evidence type="ECO:0000256" key="3">
    <source>
        <dbReference type="ARBA" id="ARBA00022475"/>
    </source>
</evidence>
<dbReference type="InterPro" id="IPR001460">
    <property type="entry name" value="PCN-bd_Tpept"/>
</dbReference>
<evidence type="ECO:0000256" key="8">
    <source>
        <dbReference type="ARBA" id="ARBA00022801"/>
    </source>
</evidence>
<keyword evidence="3" id="KW-1003">Cell membrane</keyword>
<keyword evidence="10" id="KW-0573">Peptidoglycan synthesis</keyword>
<evidence type="ECO:0000256" key="14">
    <source>
        <dbReference type="SAM" id="Phobius"/>
    </source>
</evidence>
<dbReference type="SUPFAM" id="SSF56519">
    <property type="entry name" value="Penicillin binding protein dimerisation domain"/>
    <property type="match status" value="1"/>
</dbReference>
<dbReference type="InterPro" id="IPR036138">
    <property type="entry name" value="PBP_dimer_sf"/>
</dbReference>
<dbReference type="KEGG" id="dmm:dnm_093120"/>
<keyword evidence="13" id="KW-0961">Cell wall biogenesis/degradation</keyword>
<dbReference type="GO" id="GO:0006508">
    <property type="term" value="P:proteolysis"/>
    <property type="evidence" value="ECO:0007669"/>
    <property type="project" value="UniProtKB-KW"/>
</dbReference>
<gene>
    <name evidence="17" type="primary">mrdA</name>
    <name evidence="17" type="ORF">dnm_093120</name>
</gene>
<evidence type="ECO:0000259" key="15">
    <source>
        <dbReference type="Pfam" id="PF00905"/>
    </source>
</evidence>
<keyword evidence="4" id="KW-0997">Cell inner membrane</keyword>
<sequence length="631" mass="69944">MDKYLDTADRNWYKHRLVTAMIYVMLAFVVLGGRLFQLQVLEGEEFRRFSENQSIRLQSIEPPRGLIFDRKGNLLADNRPSFDLSIILKDAGPAEMTLEKLSKYADIPKSQLMSKIRAGRGIPSYKPVLLKQDIGRDVLAAIEVHRFDLPGIVIEVRQKRFYAQGRTAAHVTGYMGEISAAELSYWKDMGYRTGDFVGKFGVEKSSERFLRGKRGGRQVEVNAKGQVIRVLRTVDAEPGQNIFLTIDQELQQKAELLMEGIPGAVVAMDPGTGHILAMVSSPSFDPNTFIGGMSHREWNALISDPFRPMENKVIQGEYPPASTYKIVTAIAGLEEGVINRNTTYFCPGYHRYGNNIFRCWKRSGHGSVDIVKALAGSCDVFFYQVGLRLGVDRLADYAGACGLGTLTHVDLNHEARGLIPTSEWKEKRMGVPWQKGENLSIAIGQGYNLVTPLQMAVLTAAVANGGILYRPLIVKKRETVEGRTVYRGDREIVGRLPVSRKNLDIVRKGLWEVTHGRAGTARVARVRGLGISGKTGTAQVVSRKRKSGDRRVRSLHLKSHAWFVAYAEPDDPRIAVAVLVEHGEHGSGTAAPIARELIKMFMGFQGVPDVSVVSDPGDVPVLYEFSGGPFF</sequence>
<accession>A0A975BX90</accession>
<keyword evidence="5" id="KW-0121">Carboxypeptidase</keyword>
<organism evidence="17 18">
    <name type="scientific">Desulfonema magnum</name>
    <dbReference type="NCBI Taxonomy" id="45655"/>
    <lineage>
        <taxon>Bacteria</taxon>
        <taxon>Pseudomonadati</taxon>
        <taxon>Thermodesulfobacteriota</taxon>
        <taxon>Desulfobacteria</taxon>
        <taxon>Desulfobacterales</taxon>
        <taxon>Desulfococcaceae</taxon>
        <taxon>Desulfonema</taxon>
    </lineage>
</organism>
<evidence type="ECO:0000313" key="18">
    <source>
        <dbReference type="Proteomes" id="UP000663722"/>
    </source>
</evidence>
<keyword evidence="8" id="KW-0378">Hydrolase</keyword>
<dbReference type="NCBIfam" id="TIGR03423">
    <property type="entry name" value="pbp2_mrdA"/>
    <property type="match status" value="1"/>
</dbReference>
<comment type="subcellular location">
    <subcellularLocation>
        <location evidence="2">Cell membrane</location>
    </subcellularLocation>
    <subcellularLocation>
        <location evidence="1">Membrane</location>
        <topology evidence="1">Single-pass membrane protein</topology>
    </subcellularLocation>
</comment>
<feature type="domain" description="Penicillin-binding protein dimerisation" evidence="16">
    <location>
        <begin position="60"/>
        <end position="231"/>
    </location>
</feature>
<dbReference type="PANTHER" id="PTHR30627:SF2">
    <property type="entry name" value="PEPTIDOGLYCAN D,D-TRANSPEPTIDASE MRDA"/>
    <property type="match status" value="1"/>
</dbReference>
<feature type="transmembrane region" description="Helical" evidence="14">
    <location>
        <begin position="20"/>
        <end position="41"/>
    </location>
</feature>
<evidence type="ECO:0000256" key="6">
    <source>
        <dbReference type="ARBA" id="ARBA00022670"/>
    </source>
</evidence>
<dbReference type="SUPFAM" id="SSF56601">
    <property type="entry name" value="beta-lactamase/transpeptidase-like"/>
    <property type="match status" value="1"/>
</dbReference>
<evidence type="ECO:0000256" key="7">
    <source>
        <dbReference type="ARBA" id="ARBA00022692"/>
    </source>
</evidence>
<keyword evidence="18" id="KW-1185">Reference proteome</keyword>
<evidence type="ECO:0000256" key="2">
    <source>
        <dbReference type="ARBA" id="ARBA00004236"/>
    </source>
</evidence>
<protein>
    <submittedName>
        <fullName evidence="17">Penicillin-binding protein 2</fullName>
    </submittedName>
</protein>
<dbReference type="Proteomes" id="UP000663722">
    <property type="component" value="Chromosome"/>
</dbReference>
<evidence type="ECO:0000313" key="17">
    <source>
        <dbReference type="EMBL" id="QTA93212.1"/>
    </source>
</evidence>
<dbReference type="PANTHER" id="PTHR30627">
    <property type="entry name" value="PEPTIDOGLYCAN D,D-TRANSPEPTIDASE"/>
    <property type="match status" value="1"/>
</dbReference>
<evidence type="ECO:0000256" key="12">
    <source>
        <dbReference type="ARBA" id="ARBA00023136"/>
    </source>
</evidence>
<feature type="domain" description="Penicillin-binding protein transpeptidase" evidence="15">
    <location>
        <begin position="263"/>
        <end position="598"/>
    </location>
</feature>